<evidence type="ECO:0008006" key="5">
    <source>
        <dbReference type="Google" id="ProtNLM"/>
    </source>
</evidence>
<keyword evidence="1" id="KW-0677">Repeat</keyword>
<keyword evidence="4" id="KW-1185">Reference proteome</keyword>
<name>A0ABV0VEU2_9TELE</name>
<dbReference type="Gene3D" id="1.25.40.10">
    <property type="entry name" value="Tetratricopeptide repeat domain"/>
    <property type="match status" value="1"/>
</dbReference>
<dbReference type="SUPFAM" id="SSF48452">
    <property type="entry name" value="TPR-like"/>
    <property type="match status" value="1"/>
</dbReference>
<reference evidence="3 4" key="1">
    <citation type="submission" date="2021-06" db="EMBL/GenBank/DDBJ databases">
        <authorList>
            <person name="Palmer J.M."/>
        </authorList>
    </citation>
    <scope>NUCLEOTIDE SEQUENCE [LARGE SCALE GENOMIC DNA]</scope>
    <source>
        <strain evidence="4">if_2019</strain>
        <tissue evidence="3">Muscle</tissue>
    </source>
</reference>
<accession>A0ABV0VEU2</accession>
<protein>
    <recommendedName>
        <fullName evidence="5">Tetratricopeptide repeat protein 28</fullName>
    </recommendedName>
</protein>
<gene>
    <name evidence="3" type="ORF">ILYODFUR_009079</name>
</gene>
<evidence type="ECO:0000313" key="3">
    <source>
        <dbReference type="EMBL" id="MEQ2254976.1"/>
    </source>
</evidence>
<keyword evidence="2" id="KW-0802">TPR repeat</keyword>
<evidence type="ECO:0000313" key="4">
    <source>
        <dbReference type="Proteomes" id="UP001482620"/>
    </source>
</evidence>
<comment type="caution">
    <text evidence="3">The sequence shown here is derived from an EMBL/GenBank/DDBJ whole genome shotgun (WGS) entry which is preliminary data.</text>
</comment>
<evidence type="ECO:0000256" key="2">
    <source>
        <dbReference type="ARBA" id="ARBA00022803"/>
    </source>
</evidence>
<proteinExistence type="predicted"/>
<evidence type="ECO:0000256" key="1">
    <source>
        <dbReference type="ARBA" id="ARBA00022737"/>
    </source>
</evidence>
<dbReference type="PANTHER" id="PTHR22904:SF523">
    <property type="entry name" value="STRESS-INDUCED-PHOSPHOPROTEIN 1"/>
    <property type="match status" value="1"/>
</dbReference>
<dbReference type="Proteomes" id="UP001482620">
    <property type="component" value="Unassembled WGS sequence"/>
</dbReference>
<organism evidence="3 4">
    <name type="scientific">Ilyodon furcidens</name>
    <name type="common">goldbreast splitfin</name>
    <dbReference type="NCBI Taxonomy" id="33524"/>
    <lineage>
        <taxon>Eukaryota</taxon>
        <taxon>Metazoa</taxon>
        <taxon>Chordata</taxon>
        <taxon>Craniata</taxon>
        <taxon>Vertebrata</taxon>
        <taxon>Euteleostomi</taxon>
        <taxon>Actinopterygii</taxon>
        <taxon>Neopterygii</taxon>
        <taxon>Teleostei</taxon>
        <taxon>Neoteleostei</taxon>
        <taxon>Acanthomorphata</taxon>
        <taxon>Ovalentaria</taxon>
        <taxon>Atherinomorphae</taxon>
        <taxon>Cyprinodontiformes</taxon>
        <taxon>Goodeidae</taxon>
        <taxon>Ilyodon</taxon>
    </lineage>
</organism>
<dbReference type="InterPro" id="IPR011990">
    <property type="entry name" value="TPR-like_helical_dom_sf"/>
</dbReference>
<sequence>MEKQATLKEKFSVLGSRTASRPIRSVAGDERSRCGLSKVEFMEKVRQSNEACQRGDFQEAVWLYSDALQADPQNCILYSNRSGAFLKLGQHQAALEDAEKACGLNPKWPKGFILLSASYCAAPFHLGVMRDSGPETWKSADLAEPGSTAGS</sequence>
<dbReference type="PANTHER" id="PTHR22904">
    <property type="entry name" value="TPR REPEAT CONTAINING PROTEIN"/>
    <property type="match status" value="1"/>
</dbReference>
<dbReference type="EMBL" id="JAHRIQ010104894">
    <property type="protein sequence ID" value="MEQ2254976.1"/>
    <property type="molecule type" value="Genomic_DNA"/>
</dbReference>